<dbReference type="RefSeq" id="XP_029222604.1">
    <property type="nucleotide sequence ID" value="XM_029359691.1"/>
</dbReference>
<feature type="region of interest" description="Disordered" evidence="5">
    <location>
        <begin position="298"/>
        <end position="331"/>
    </location>
</feature>
<dbReference type="CDD" id="cd16454">
    <property type="entry name" value="RING-H2_PA-TM-RING"/>
    <property type="match status" value="1"/>
</dbReference>
<feature type="compositionally biased region" description="Low complexity" evidence="5">
    <location>
        <begin position="477"/>
        <end position="487"/>
    </location>
</feature>
<gene>
    <name evidence="8" type="ORF">BESB_009370</name>
</gene>
<dbReference type="PANTHER" id="PTHR14155:SF627">
    <property type="entry name" value="OS06G0192800 PROTEIN"/>
    <property type="match status" value="1"/>
</dbReference>
<feature type="compositionally biased region" description="Low complexity" evidence="5">
    <location>
        <begin position="548"/>
        <end position="575"/>
    </location>
</feature>
<accession>A0A2A9MKS0</accession>
<evidence type="ECO:0000256" key="3">
    <source>
        <dbReference type="ARBA" id="ARBA00022833"/>
    </source>
</evidence>
<organism evidence="8 9">
    <name type="scientific">Besnoitia besnoiti</name>
    <name type="common">Apicomplexan protozoan</name>
    <dbReference type="NCBI Taxonomy" id="94643"/>
    <lineage>
        <taxon>Eukaryota</taxon>
        <taxon>Sar</taxon>
        <taxon>Alveolata</taxon>
        <taxon>Apicomplexa</taxon>
        <taxon>Conoidasida</taxon>
        <taxon>Coccidia</taxon>
        <taxon>Eucoccidiorida</taxon>
        <taxon>Eimeriorina</taxon>
        <taxon>Sarcocystidae</taxon>
        <taxon>Besnoitia</taxon>
    </lineage>
</organism>
<feature type="region of interest" description="Disordered" evidence="5">
    <location>
        <begin position="427"/>
        <end position="575"/>
    </location>
</feature>
<dbReference type="GeneID" id="40305999"/>
<evidence type="ECO:0000256" key="4">
    <source>
        <dbReference type="PROSITE-ProRule" id="PRU00175"/>
    </source>
</evidence>
<evidence type="ECO:0000256" key="6">
    <source>
        <dbReference type="SAM" id="Phobius"/>
    </source>
</evidence>
<dbReference type="VEuPathDB" id="ToxoDB:BESB_009370"/>
<keyword evidence="2 4" id="KW-0863">Zinc-finger</keyword>
<dbReference type="EMBL" id="NWUJ01000001">
    <property type="protein sequence ID" value="PFH38595.1"/>
    <property type="molecule type" value="Genomic_DNA"/>
</dbReference>
<dbReference type="Gene3D" id="3.30.40.10">
    <property type="entry name" value="Zinc/RING finger domain, C3HC4 (zinc finger)"/>
    <property type="match status" value="1"/>
</dbReference>
<evidence type="ECO:0000256" key="5">
    <source>
        <dbReference type="SAM" id="MobiDB-lite"/>
    </source>
</evidence>
<feature type="domain" description="RING-type" evidence="7">
    <location>
        <begin position="371"/>
        <end position="410"/>
    </location>
</feature>
<dbReference type="InterPro" id="IPR013083">
    <property type="entry name" value="Znf_RING/FYVE/PHD"/>
</dbReference>
<dbReference type="SUPFAM" id="SSF57850">
    <property type="entry name" value="RING/U-box"/>
    <property type="match status" value="1"/>
</dbReference>
<feature type="transmembrane region" description="Helical" evidence="6">
    <location>
        <begin position="218"/>
        <end position="245"/>
    </location>
</feature>
<dbReference type="KEGG" id="bbes:BESB_009370"/>
<dbReference type="Pfam" id="PF13639">
    <property type="entry name" value="zf-RING_2"/>
    <property type="match status" value="1"/>
</dbReference>
<comment type="caution">
    <text evidence="8">The sequence shown here is derived from an EMBL/GenBank/DDBJ whole genome shotgun (WGS) entry which is preliminary data.</text>
</comment>
<dbReference type="AlphaFoldDB" id="A0A2A9MKS0"/>
<dbReference type="PANTHER" id="PTHR14155">
    <property type="entry name" value="RING FINGER DOMAIN-CONTAINING"/>
    <property type="match status" value="1"/>
</dbReference>
<dbReference type="SMART" id="SM00184">
    <property type="entry name" value="RING"/>
    <property type="match status" value="1"/>
</dbReference>
<protein>
    <submittedName>
        <fullName evidence="8">Zinc finger, C3HC4 type (RING finger) domain-containing protein</fullName>
    </submittedName>
</protein>
<dbReference type="STRING" id="94643.A0A2A9MKS0"/>
<sequence length="575" mass="62232">MDPAEAPSVGGRGPAGGSLAAQFSACLCPVRRSQQRPLLPLASSLSAAERPSSPVSFFHGCCGRRSCHPVPLPRHVADVRRLLDILFYEQLLFIAVSACLVTAHLGILVYTCTFEKPLQEDAPFLPILAVMLALSLATLACRVRFILSVRALQNAWWHRSVLKDTIRILTSPLCQTRRLLFVVSFCVYFATLHMSYYHGGTANASVTQAPVLLRYVSILVLAFLSLLGPHILLLACVCTTFFMCLCSPPEHFEQMLVEEPRGGRALPKKILQRMKEEKWVPSSAYWPSAASAVTCEPAERTDTGLDDEPADGAGLEGHADPKSAGKTRGGTIKKRRLLPKRFTRKQKGSRPVAAVAGGRDRTSGVDDANICAICLCEFQENDLIRRLPCQHFFHSACIARWLRSHASCPLRCHVNFFTGTVYSAPLSDDEATSRRAERPRRDSGFRRALPSGRAQAARSPQEEEGSRRRRRRRRSRGALAPALAAAARDVEERDSQGGLPPTQAEVRGASCAEEDGREGGAREAEGEAGQTAKTAPAAGELASDDAAGELASDDAAGAAPSAGCGTSPAPRLYRV</sequence>
<proteinExistence type="predicted"/>
<dbReference type="Proteomes" id="UP000224006">
    <property type="component" value="Chromosome I"/>
</dbReference>
<dbReference type="InterPro" id="IPR001841">
    <property type="entry name" value="Znf_RING"/>
</dbReference>
<dbReference type="GO" id="GO:0008270">
    <property type="term" value="F:zinc ion binding"/>
    <property type="evidence" value="ECO:0007669"/>
    <property type="project" value="UniProtKB-KW"/>
</dbReference>
<dbReference type="OrthoDB" id="332254at2759"/>
<name>A0A2A9MKS0_BESBE</name>
<keyword evidence="9" id="KW-1185">Reference proteome</keyword>
<feature type="transmembrane region" description="Helical" evidence="6">
    <location>
        <begin position="122"/>
        <end position="141"/>
    </location>
</feature>
<dbReference type="PROSITE" id="PS50089">
    <property type="entry name" value="ZF_RING_2"/>
    <property type="match status" value="1"/>
</dbReference>
<feature type="transmembrane region" description="Helical" evidence="6">
    <location>
        <begin position="179"/>
        <end position="198"/>
    </location>
</feature>
<keyword evidence="6" id="KW-1133">Transmembrane helix</keyword>
<keyword evidence="6" id="KW-0812">Transmembrane</keyword>
<reference evidence="8 9" key="1">
    <citation type="submission" date="2017-09" db="EMBL/GenBank/DDBJ databases">
        <title>Genome sequencing of Besnoitia besnoiti strain Bb-Ger1.</title>
        <authorList>
            <person name="Schares G."/>
            <person name="Venepally P."/>
            <person name="Lorenzi H.A."/>
        </authorList>
    </citation>
    <scope>NUCLEOTIDE SEQUENCE [LARGE SCALE GENOMIC DNA]</scope>
    <source>
        <strain evidence="8 9">Bb-Ger1</strain>
    </source>
</reference>
<feature type="transmembrane region" description="Helical" evidence="6">
    <location>
        <begin position="91"/>
        <end position="110"/>
    </location>
</feature>
<feature type="compositionally biased region" description="Basic and acidic residues" evidence="5">
    <location>
        <begin position="431"/>
        <end position="445"/>
    </location>
</feature>
<feature type="compositionally biased region" description="Basic residues" evidence="5">
    <location>
        <begin position="467"/>
        <end position="476"/>
    </location>
</feature>
<dbReference type="InterPro" id="IPR053238">
    <property type="entry name" value="RING-H2_zinc_finger"/>
</dbReference>
<keyword evidence="3" id="KW-0862">Zinc</keyword>
<keyword evidence="6" id="KW-0472">Membrane</keyword>
<evidence type="ECO:0000259" key="7">
    <source>
        <dbReference type="PROSITE" id="PS50089"/>
    </source>
</evidence>
<evidence type="ECO:0000313" key="9">
    <source>
        <dbReference type="Proteomes" id="UP000224006"/>
    </source>
</evidence>
<evidence type="ECO:0000256" key="1">
    <source>
        <dbReference type="ARBA" id="ARBA00022723"/>
    </source>
</evidence>
<keyword evidence="1" id="KW-0479">Metal-binding</keyword>
<evidence type="ECO:0000313" key="8">
    <source>
        <dbReference type="EMBL" id="PFH38595.1"/>
    </source>
</evidence>
<evidence type="ECO:0000256" key="2">
    <source>
        <dbReference type="ARBA" id="ARBA00022771"/>
    </source>
</evidence>